<feature type="transmembrane region" description="Helical" evidence="1">
    <location>
        <begin position="130"/>
        <end position="150"/>
    </location>
</feature>
<protein>
    <submittedName>
        <fullName evidence="2">Uncharacterized protein</fullName>
    </submittedName>
</protein>
<keyword evidence="1" id="KW-1133">Transmembrane helix</keyword>
<organism evidence="2">
    <name type="scientific">Dichomitus squalens</name>
    <dbReference type="NCBI Taxonomy" id="114155"/>
    <lineage>
        <taxon>Eukaryota</taxon>
        <taxon>Fungi</taxon>
        <taxon>Dikarya</taxon>
        <taxon>Basidiomycota</taxon>
        <taxon>Agaricomycotina</taxon>
        <taxon>Agaricomycetes</taxon>
        <taxon>Polyporales</taxon>
        <taxon>Polyporaceae</taxon>
        <taxon>Dichomitus</taxon>
    </lineage>
</organism>
<dbReference type="AlphaFoldDB" id="A0A4Q9MWM2"/>
<keyword evidence="1" id="KW-0812">Transmembrane</keyword>
<evidence type="ECO:0000256" key="1">
    <source>
        <dbReference type="SAM" id="Phobius"/>
    </source>
</evidence>
<dbReference type="Proteomes" id="UP000292957">
    <property type="component" value="Unassembled WGS sequence"/>
</dbReference>
<feature type="transmembrane region" description="Helical" evidence="1">
    <location>
        <begin position="31"/>
        <end position="52"/>
    </location>
</feature>
<keyword evidence="1" id="KW-0472">Membrane</keyword>
<proteinExistence type="predicted"/>
<sequence length="152" mass="16517">MNTQSKKDVSPAAPYQLGHIATRLPGHVADLLLTTGLYGVFFTCVFLSVIVLTRNGLRRWPTTTLLCVVGVMFVVTTIHWAASMLNVLDELDLVICDSGIPCVSGDESQTCPPLILQPSGRDRLPLQYCAWSAALTTNVAVFGSIVYCYGMH</sequence>
<evidence type="ECO:0000313" key="2">
    <source>
        <dbReference type="EMBL" id="TBU31082.1"/>
    </source>
</evidence>
<accession>A0A4Q9MWM2</accession>
<dbReference type="EMBL" id="ML143401">
    <property type="protein sequence ID" value="TBU31082.1"/>
    <property type="molecule type" value="Genomic_DNA"/>
</dbReference>
<feature type="transmembrane region" description="Helical" evidence="1">
    <location>
        <begin position="64"/>
        <end position="82"/>
    </location>
</feature>
<reference evidence="2" key="1">
    <citation type="submission" date="2019-01" db="EMBL/GenBank/DDBJ databases">
        <title>Draft genome sequences of three monokaryotic isolates of the white-rot basidiomycete fungus Dichomitus squalens.</title>
        <authorList>
            <consortium name="DOE Joint Genome Institute"/>
            <person name="Lopez S.C."/>
            <person name="Andreopoulos B."/>
            <person name="Pangilinan J."/>
            <person name="Lipzen A."/>
            <person name="Riley R."/>
            <person name="Ahrendt S."/>
            <person name="Ng V."/>
            <person name="Barry K."/>
            <person name="Daum C."/>
            <person name="Grigoriev I.V."/>
            <person name="Hilden K.S."/>
            <person name="Makela M.R."/>
            <person name="de Vries R.P."/>
        </authorList>
    </citation>
    <scope>NUCLEOTIDE SEQUENCE [LARGE SCALE GENOMIC DNA]</scope>
    <source>
        <strain evidence="2">OM18370.1</strain>
    </source>
</reference>
<gene>
    <name evidence="2" type="ORF">BD311DRAFT_146903</name>
</gene>
<name>A0A4Q9MWM2_9APHY</name>